<dbReference type="AlphaFoldDB" id="A0A9Q1LK74"/>
<sequence length="126" mass="14605">MGDGQHSTSRVQLQQDPMECKIEKLPNELLVAILSYLSVKEAAKTCLVSRRWRYLWQYTSGCLEIYDRDRSTRSTEVEHKFVKLVNHVLKLLQGPTLDQFRVGFCFSGSILYSHLITGLNLPFKRK</sequence>
<dbReference type="Proteomes" id="UP001152561">
    <property type="component" value="Unassembled WGS sequence"/>
</dbReference>
<dbReference type="SMART" id="SM00256">
    <property type="entry name" value="FBOX"/>
    <property type="match status" value="1"/>
</dbReference>
<keyword evidence="3" id="KW-1185">Reference proteome</keyword>
<dbReference type="PANTHER" id="PTHR31293:SF12">
    <property type="entry name" value="RNI-LIKE SUPERFAMILY PROTEIN"/>
    <property type="match status" value="1"/>
</dbReference>
<name>A0A9Q1LK74_9SOLA</name>
<dbReference type="EMBL" id="JAJAGQ010000017">
    <property type="protein sequence ID" value="KAJ8538129.1"/>
    <property type="molecule type" value="Genomic_DNA"/>
</dbReference>
<proteinExistence type="predicted"/>
<organism evidence="2 3">
    <name type="scientific">Anisodus acutangulus</name>
    <dbReference type="NCBI Taxonomy" id="402998"/>
    <lineage>
        <taxon>Eukaryota</taxon>
        <taxon>Viridiplantae</taxon>
        <taxon>Streptophyta</taxon>
        <taxon>Embryophyta</taxon>
        <taxon>Tracheophyta</taxon>
        <taxon>Spermatophyta</taxon>
        <taxon>Magnoliopsida</taxon>
        <taxon>eudicotyledons</taxon>
        <taxon>Gunneridae</taxon>
        <taxon>Pentapetalae</taxon>
        <taxon>asterids</taxon>
        <taxon>lamiids</taxon>
        <taxon>Solanales</taxon>
        <taxon>Solanaceae</taxon>
        <taxon>Solanoideae</taxon>
        <taxon>Hyoscyameae</taxon>
        <taxon>Anisodus</taxon>
    </lineage>
</organism>
<dbReference type="InterPro" id="IPR055294">
    <property type="entry name" value="FBL60-like"/>
</dbReference>
<accession>A0A9Q1LK74</accession>
<dbReference type="InterPro" id="IPR001810">
    <property type="entry name" value="F-box_dom"/>
</dbReference>
<dbReference type="PANTHER" id="PTHR31293">
    <property type="entry name" value="RNI-LIKE SUPERFAMILY PROTEIN"/>
    <property type="match status" value="1"/>
</dbReference>
<dbReference type="SUPFAM" id="SSF81383">
    <property type="entry name" value="F-box domain"/>
    <property type="match status" value="1"/>
</dbReference>
<evidence type="ECO:0000313" key="2">
    <source>
        <dbReference type="EMBL" id="KAJ8538129.1"/>
    </source>
</evidence>
<feature type="domain" description="F-box" evidence="1">
    <location>
        <begin position="19"/>
        <end position="69"/>
    </location>
</feature>
<dbReference type="InterPro" id="IPR053781">
    <property type="entry name" value="F-box_AtFBL13-like"/>
</dbReference>
<protein>
    <recommendedName>
        <fullName evidence="1">F-box domain-containing protein</fullName>
    </recommendedName>
</protein>
<evidence type="ECO:0000259" key="1">
    <source>
        <dbReference type="PROSITE" id="PS50181"/>
    </source>
</evidence>
<reference evidence="3" key="1">
    <citation type="journal article" date="2023" name="Proc. Natl. Acad. Sci. U.S.A.">
        <title>Genomic and structural basis for evolution of tropane alkaloid biosynthesis.</title>
        <authorList>
            <person name="Wanga Y.-J."/>
            <person name="Taina T."/>
            <person name="Yua J.-Y."/>
            <person name="Lia J."/>
            <person name="Xua B."/>
            <person name="Chenc J."/>
            <person name="D'Auriad J.C."/>
            <person name="Huanga J.-P."/>
            <person name="Huanga S.-X."/>
        </authorList>
    </citation>
    <scope>NUCLEOTIDE SEQUENCE [LARGE SCALE GENOMIC DNA]</scope>
    <source>
        <strain evidence="3">cv. KIB-2019</strain>
    </source>
</reference>
<comment type="caution">
    <text evidence="2">The sequence shown here is derived from an EMBL/GenBank/DDBJ whole genome shotgun (WGS) entry which is preliminary data.</text>
</comment>
<dbReference type="PROSITE" id="PS50181">
    <property type="entry name" value="FBOX"/>
    <property type="match status" value="1"/>
</dbReference>
<dbReference type="Pfam" id="PF12937">
    <property type="entry name" value="F-box-like"/>
    <property type="match status" value="1"/>
</dbReference>
<dbReference type="OrthoDB" id="1306381at2759"/>
<gene>
    <name evidence="2" type="ORF">K7X08_014669</name>
</gene>
<dbReference type="InterPro" id="IPR036047">
    <property type="entry name" value="F-box-like_dom_sf"/>
</dbReference>
<dbReference type="Gene3D" id="1.20.1280.50">
    <property type="match status" value="1"/>
</dbReference>
<dbReference type="CDD" id="cd22160">
    <property type="entry name" value="F-box_AtFBL13-like"/>
    <property type="match status" value="1"/>
</dbReference>
<evidence type="ECO:0000313" key="3">
    <source>
        <dbReference type="Proteomes" id="UP001152561"/>
    </source>
</evidence>